<sequence length="94" mass="10415">MHACNARHLGVVLDDHIVSSKEHVFSTQVVESVKQVNKKTGMSLHESDEEKASDSGKQQRETWGGVSASDKDSDDRSGFFSDYSTPRTRPPSHN</sequence>
<evidence type="ECO:0000313" key="1">
    <source>
        <dbReference type="EMBL" id="KAK8483779.1"/>
    </source>
</evidence>
<reference evidence="1 2" key="1">
    <citation type="journal article" date="2024" name="G3 (Bethesda)">
        <title>Genome assembly of Hibiscus sabdariffa L. provides insights into metabolisms of medicinal natural products.</title>
        <authorList>
            <person name="Kim T."/>
        </authorList>
    </citation>
    <scope>NUCLEOTIDE SEQUENCE [LARGE SCALE GENOMIC DNA]</scope>
    <source>
        <strain evidence="1">TK-2024</strain>
        <tissue evidence="1">Old leaves</tissue>
    </source>
</reference>
<dbReference type="EMBL" id="JBBPBN010000621">
    <property type="protein sequence ID" value="KAK8483779.1"/>
    <property type="molecule type" value="Genomic_DNA"/>
</dbReference>
<dbReference type="PANTHER" id="PTHR34961:SF5">
    <property type="entry name" value="TRANSMEMBRANE PROTEIN"/>
    <property type="match status" value="1"/>
</dbReference>
<dbReference type="PANTHER" id="PTHR34961">
    <property type="entry name" value="TRANSMEMBRANE PROTEIN"/>
    <property type="match status" value="1"/>
</dbReference>
<name>A0ABR1ZT21_9ROSI</name>
<comment type="caution">
    <text evidence="1">The sequence shown here is derived from an EMBL/GenBank/DDBJ whole genome shotgun (WGS) entry which is preliminary data.</text>
</comment>
<keyword evidence="2" id="KW-1185">Reference proteome</keyword>
<protein>
    <submittedName>
        <fullName evidence="1">Uncharacterized protein</fullName>
    </submittedName>
</protein>
<dbReference type="InterPro" id="IPR053313">
    <property type="entry name" value="RGF"/>
</dbReference>
<gene>
    <name evidence="1" type="ORF">V6N11_048129</name>
</gene>
<accession>A0ABR1ZT21</accession>
<proteinExistence type="predicted"/>
<evidence type="ECO:0000313" key="2">
    <source>
        <dbReference type="Proteomes" id="UP001396334"/>
    </source>
</evidence>
<dbReference type="Proteomes" id="UP001396334">
    <property type="component" value="Unassembled WGS sequence"/>
</dbReference>
<organism evidence="1 2">
    <name type="scientific">Hibiscus sabdariffa</name>
    <name type="common">roselle</name>
    <dbReference type="NCBI Taxonomy" id="183260"/>
    <lineage>
        <taxon>Eukaryota</taxon>
        <taxon>Viridiplantae</taxon>
        <taxon>Streptophyta</taxon>
        <taxon>Embryophyta</taxon>
        <taxon>Tracheophyta</taxon>
        <taxon>Spermatophyta</taxon>
        <taxon>Magnoliopsida</taxon>
        <taxon>eudicotyledons</taxon>
        <taxon>Gunneridae</taxon>
        <taxon>Pentapetalae</taxon>
        <taxon>rosids</taxon>
        <taxon>malvids</taxon>
        <taxon>Malvales</taxon>
        <taxon>Malvaceae</taxon>
        <taxon>Malvoideae</taxon>
        <taxon>Hibiscus</taxon>
    </lineage>
</organism>